<evidence type="ECO:0000313" key="1">
    <source>
        <dbReference type="EMBL" id="KAH6937058.1"/>
    </source>
</evidence>
<gene>
    <name evidence="1" type="ORF">HPB50_025327</name>
</gene>
<organism evidence="1 2">
    <name type="scientific">Hyalomma asiaticum</name>
    <name type="common">Tick</name>
    <dbReference type="NCBI Taxonomy" id="266040"/>
    <lineage>
        <taxon>Eukaryota</taxon>
        <taxon>Metazoa</taxon>
        <taxon>Ecdysozoa</taxon>
        <taxon>Arthropoda</taxon>
        <taxon>Chelicerata</taxon>
        <taxon>Arachnida</taxon>
        <taxon>Acari</taxon>
        <taxon>Parasitiformes</taxon>
        <taxon>Ixodida</taxon>
        <taxon>Ixodoidea</taxon>
        <taxon>Ixodidae</taxon>
        <taxon>Hyalomminae</taxon>
        <taxon>Hyalomma</taxon>
    </lineage>
</organism>
<reference evidence="1" key="1">
    <citation type="submission" date="2020-05" db="EMBL/GenBank/DDBJ databases">
        <title>Large-scale comparative analyses of tick genomes elucidate their genetic diversity and vector capacities.</title>
        <authorList>
            <person name="Jia N."/>
            <person name="Wang J."/>
            <person name="Shi W."/>
            <person name="Du L."/>
            <person name="Sun Y."/>
            <person name="Zhan W."/>
            <person name="Jiang J."/>
            <person name="Wang Q."/>
            <person name="Zhang B."/>
            <person name="Ji P."/>
            <person name="Sakyi L.B."/>
            <person name="Cui X."/>
            <person name="Yuan T."/>
            <person name="Jiang B."/>
            <person name="Yang W."/>
            <person name="Lam T.T.-Y."/>
            <person name="Chang Q."/>
            <person name="Ding S."/>
            <person name="Wang X."/>
            <person name="Zhu J."/>
            <person name="Ruan X."/>
            <person name="Zhao L."/>
            <person name="Wei J."/>
            <person name="Que T."/>
            <person name="Du C."/>
            <person name="Cheng J."/>
            <person name="Dai P."/>
            <person name="Han X."/>
            <person name="Huang E."/>
            <person name="Gao Y."/>
            <person name="Liu J."/>
            <person name="Shao H."/>
            <person name="Ye R."/>
            <person name="Li L."/>
            <person name="Wei W."/>
            <person name="Wang X."/>
            <person name="Wang C."/>
            <person name="Yang T."/>
            <person name="Huo Q."/>
            <person name="Li W."/>
            <person name="Guo W."/>
            <person name="Chen H."/>
            <person name="Zhou L."/>
            <person name="Ni X."/>
            <person name="Tian J."/>
            <person name="Zhou Y."/>
            <person name="Sheng Y."/>
            <person name="Liu T."/>
            <person name="Pan Y."/>
            <person name="Xia L."/>
            <person name="Li J."/>
            <person name="Zhao F."/>
            <person name="Cao W."/>
        </authorList>
    </citation>
    <scope>NUCLEOTIDE SEQUENCE</scope>
    <source>
        <strain evidence="1">Hyas-2018</strain>
    </source>
</reference>
<name>A0ACB7SQR4_HYAAI</name>
<evidence type="ECO:0000313" key="2">
    <source>
        <dbReference type="Proteomes" id="UP000821845"/>
    </source>
</evidence>
<dbReference type="Proteomes" id="UP000821845">
    <property type="component" value="Chromosome 3"/>
</dbReference>
<keyword evidence="2" id="KW-1185">Reference proteome</keyword>
<dbReference type="EMBL" id="CM023483">
    <property type="protein sequence ID" value="KAH6937058.1"/>
    <property type="molecule type" value="Genomic_DNA"/>
</dbReference>
<sequence>MDAYRYQIVTRPTATSKILPNRAQEIADEISRFCAESTNRVSVLARNVIISKVLELVTICSNMRADAAAARGAADLLQGQLVEARREAAGLQRRLAVERPLVGDVVGGGAAAVGVGLPVHGETGAAAGLPAAADPGATRGPTYAAVLSSGAQAGPPGSGPNGPTSVTGQRGWTPPEAHDHVAFLTPIGRTESPARDVMRLLKANIDPVAQEIRDVTLRGTRRPHVKFSGVDPDVAAEDFLRELNARNPTLDLNLETCRIRVSLRERGGTKSHVAEVDPGAFRRIMACPRLTLGWTKVRAAEDLHVPLCTFCASYGHGRSTCPDAAEPSRAVCTRCGAEGHVGTNCAVRAGGAAECCAACRRAGLEAAGHAAGSEACPLLRDRIVRMRARTQYGET</sequence>
<comment type="caution">
    <text evidence="1">The sequence shown here is derived from an EMBL/GenBank/DDBJ whole genome shotgun (WGS) entry which is preliminary data.</text>
</comment>
<protein>
    <submittedName>
        <fullName evidence="1">Uncharacterized protein</fullName>
    </submittedName>
</protein>
<proteinExistence type="predicted"/>
<accession>A0ACB7SQR4</accession>